<dbReference type="AlphaFoldDB" id="A0A7V8SYZ4"/>
<evidence type="ECO:0000313" key="1">
    <source>
        <dbReference type="EMBL" id="MBA0087915.1"/>
    </source>
</evidence>
<proteinExistence type="predicted"/>
<keyword evidence="2" id="KW-1185">Reference proteome</keyword>
<organism evidence="1 2">
    <name type="scientific">Candidatus Acidiferrum panamense</name>
    <dbReference type="NCBI Taxonomy" id="2741543"/>
    <lineage>
        <taxon>Bacteria</taxon>
        <taxon>Pseudomonadati</taxon>
        <taxon>Acidobacteriota</taxon>
        <taxon>Terriglobia</taxon>
        <taxon>Candidatus Acidiferrales</taxon>
        <taxon>Candidatus Acidiferrum</taxon>
    </lineage>
</organism>
<evidence type="ECO:0000313" key="2">
    <source>
        <dbReference type="Proteomes" id="UP000567293"/>
    </source>
</evidence>
<comment type="caution">
    <text evidence="1">The sequence shown here is derived from an EMBL/GenBank/DDBJ whole genome shotgun (WGS) entry which is preliminary data.</text>
</comment>
<reference evidence="1" key="1">
    <citation type="submission" date="2020-06" db="EMBL/GenBank/DDBJ databases">
        <title>Legume-microbial interactions unlock mineral nutrients during tropical forest succession.</title>
        <authorList>
            <person name="Epihov D.Z."/>
        </authorList>
    </citation>
    <scope>NUCLEOTIDE SEQUENCE [LARGE SCALE GENOMIC DNA]</scope>
    <source>
        <strain evidence="1">Pan2503</strain>
    </source>
</reference>
<gene>
    <name evidence="1" type="ORF">HRJ53_23255</name>
</gene>
<name>A0A7V8SYZ4_9BACT</name>
<protein>
    <submittedName>
        <fullName evidence="1">Uncharacterized protein</fullName>
    </submittedName>
</protein>
<dbReference type="Proteomes" id="UP000567293">
    <property type="component" value="Unassembled WGS sequence"/>
</dbReference>
<accession>A0A7V8SYZ4</accession>
<sequence length="114" mass="12832">MVDGKSFRLADEVRYIQRRAAAHDERIVTIGPFVLFSTETGDAWLLDATDHLAVRVAREGDPEPVHIEDTETTFTVGWKGQYRIEGGTFVYVDGHSGRVTAIFGYPTHKLARLR</sequence>
<dbReference type="EMBL" id="JACDQQ010002248">
    <property type="protein sequence ID" value="MBA0087915.1"/>
    <property type="molecule type" value="Genomic_DNA"/>
</dbReference>